<reference evidence="11" key="1">
    <citation type="submission" date="2025-08" db="UniProtKB">
        <authorList>
            <consortium name="RefSeq"/>
        </authorList>
    </citation>
    <scope>IDENTIFICATION</scope>
</reference>
<dbReference type="EC" id="3.4.19.9" evidence="8"/>
<dbReference type="PANTHER" id="PTHR11315:SF20">
    <property type="entry name" value="GAMMA-GLUTAMYL HYDROLASE"/>
    <property type="match status" value="1"/>
</dbReference>
<dbReference type="InterPro" id="IPR029062">
    <property type="entry name" value="Class_I_gatase-like"/>
</dbReference>
<dbReference type="PANTHER" id="PTHR11315">
    <property type="entry name" value="PROTEASE FAMILY C26 GAMMA-GLUTAMYL HYDROLASE"/>
    <property type="match status" value="1"/>
</dbReference>
<dbReference type="FunFam" id="3.40.50.880:FF:000024">
    <property type="entry name" value="Folate gamma-glutamyl hydrolase"/>
    <property type="match status" value="1"/>
</dbReference>
<dbReference type="FunCoup" id="A0A6P3FPG7">
    <property type="interactions" value="427"/>
</dbReference>
<evidence type="ECO:0000256" key="3">
    <source>
        <dbReference type="ARBA" id="ARBA00022525"/>
    </source>
</evidence>
<dbReference type="CTD" id="8836"/>
<evidence type="ECO:0000256" key="4">
    <source>
        <dbReference type="ARBA" id="ARBA00022729"/>
    </source>
</evidence>
<name>A0A6P3FPG7_OCTDE</name>
<dbReference type="AlphaFoldDB" id="A0A6P3FPG7"/>
<protein>
    <recommendedName>
        <fullName evidence="8">folate gamma-glutamyl hydrolase</fullName>
        <ecNumber evidence="8">3.4.19.9</ecNumber>
    </recommendedName>
</protein>
<dbReference type="SUPFAM" id="SSF52317">
    <property type="entry name" value="Class I glutamine amidotransferase-like"/>
    <property type="match status" value="1"/>
</dbReference>
<dbReference type="GO" id="GO:0005576">
    <property type="term" value="C:extracellular region"/>
    <property type="evidence" value="ECO:0007669"/>
    <property type="project" value="UniProtKB-SubCell"/>
</dbReference>
<dbReference type="RefSeq" id="XP_004642424.2">
    <property type="nucleotide sequence ID" value="XM_004642367.2"/>
</dbReference>
<dbReference type="InParanoid" id="A0A6P3FPG7"/>
<feature type="active site" description="Proton donor" evidence="7">
    <location>
        <position position="248"/>
    </location>
</feature>
<feature type="chain" id="PRO_5028110630" description="folate gamma-glutamyl hydrolase" evidence="9">
    <location>
        <begin position="27"/>
        <end position="322"/>
    </location>
</feature>
<comment type="catalytic activity">
    <reaction evidence="6">
        <text>(6S)-5,6,7,8-tetrahydrofolyl-(gamma-L-Glu)(n) + (n-1) H2O = (6S)-5,6,7,8-tetrahydrofolate + (n-1) L-glutamate</text>
        <dbReference type="Rhea" id="RHEA:56784"/>
        <dbReference type="Rhea" id="RHEA-COMP:14738"/>
        <dbReference type="ChEBI" id="CHEBI:15377"/>
        <dbReference type="ChEBI" id="CHEBI:29985"/>
        <dbReference type="ChEBI" id="CHEBI:57453"/>
        <dbReference type="ChEBI" id="CHEBI:141005"/>
        <dbReference type="EC" id="3.4.19.9"/>
    </reaction>
    <physiologicalReaction direction="left-to-right" evidence="6">
        <dbReference type="Rhea" id="RHEA:56785"/>
    </physiologicalReaction>
</comment>
<proteinExistence type="inferred from homology"/>
<dbReference type="OrthoDB" id="64220at2759"/>
<sequence>MSGEMASVGRLLCAVGLLLCVAPSLGLPSLRRPTTERPIIGVLMQATNNPELKKFGKYYIAASYVKYLESAGARVIPIRLNLTYAEYEELFKSINGILLPGGGSDLETSNYAKVSKIFYELSKKSFDDGDHFPVWGTCLGFEELSYLISEEMLLTVTKTENITLPLSFTKGASKSRMFQNFPPDLLRSLASEPLTANFHTWSLSVKNFTMNKKLKKFFNVLTTNTDGTTEFISSMEGYKYPVYAVQWHPEKAPYEWKNVAGISHAPNAVRTAFYLAEFFVSEARRNSHHFESLSKEKKSLIYQFPVIYTGNYSLFQQCYVFP</sequence>
<evidence type="ECO:0000313" key="10">
    <source>
        <dbReference type="Proteomes" id="UP000515203"/>
    </source>
</evidence>
<evidence type="ECO:0000256" key="9">
    <source>
        <dbReference type="SAM" id="SignalP"/>
    </source>
</evidence>
<comment type="similarity">
    <text evidence="2">Belongs to the peptidase C26 family.</text>
</comment>
<keyword evidence="3" id="KW-0964">Secreted</keyword>
<dbReference type="GO" id="GO:0034722">
    <property type="term" value="F:gamma-glutamyl-peptidase activity"/>
    <property type="evidence" value="ECO:0007669"/>
    <property type="project" value="UniProtKB-UniRule"/>
</dbReference>
<dbReference type="PROSITE" id="PS51273">
    <property type="entry name" value="GATASE_TYPE_1"/>
    <property type="match status" value="1"/>
</dbReference>
<dbReference type="PROSITE" id="PS51275">
    <property type="entry name" value="PEPTIDASE_C26_GGH"/>
    <property type="match status" value="1"/>
</dbReference>
<comment type="subcellular location">
    <subcellularLocation>
        <location evidence="1">Secreted</location>
        <location evidence="1">Extracellular space</location>
    </subcellularLocation>
</comment>
<dbReference type="GO" id="GO:0005773">
    <property type="term" value="C:vacuole"/>
    <property type="evidence" value="ECO:0007669"/>
    <property type="project" value="TreeGrafter"/>
</dbReference>
<keyword evidence="5 8" id="KW-0378">Hydrolase</keyword>
<keyword evidence="10" id="KW-1185">Reference proteome</keyword>
<dbReference type="Proteomes" id="UP000515203">
    <property type="component" value="Unplaced"/>
</dbReference>
<evidence type="ECO:0000256" key="2">
    <source>
        <dbReference type="ARBA" id="ARBA00011083"/>
    </source>
</evidence>
<dbReference type="GeneID" id="101583591"/>
<evidence type="ECO:0000256" key="5">
    <source>
        <dbReference type="ARBA" id="ARBA00022801"/>
    </source>
</evidence>
<dbReference type="InterPro" id="IPR011697">
    <property type="entry name" value="Peptidase_C26"/>
</dbReference>
<evidence type="ECO:0000256" key="6">
    <source>
        <dbReference type="ARBA" id="ARBA00052581"/>
    </source>
</evidence>
<evidence type="ECO:0000313" key="11">
    <source>
        <dbReference type="RefSeq" id="XP_004642424.2"/>
    </source>
</evidence>
<dbReference type="InterPro" id="IPR015527">
    <property type="entry name" value="Pept_C26_g-glut_hydrolase"/>
</dbReference>
<evidence type="ECO:0000256" key="8">
    <source>
        <dbReference type="PROSITE-ProRule" id="PRU00607"/>
    </source>
</evidence>
<feature type="active site" description="Nucleophile" evidence="7 8">
    <location>
        <position position="138"/>
    </location>
</feature>
<gene>
    <name evidence="11" type="primary">Ggh</name>
</gene>
<accession>A0A6P3FPG7</accession>
<evidence type="ECO:0000256" key="7">
    <source>
        <dbReference type="PIRSR" id="PIRSR615527-1"/>
    </source>
</evidence>
<dbReference type="Gene3D" id="3.40.50.880">
    <property type="match status" value="1"/>
</dbReference>
<keyword evidence="4 9" id="KW-0732">Signal</keyword>
<evidence type="ECO:0000256" key="1">
    <source>
        <dbReference type="ARBA" id="ARBA00004239"/>
    </source>
</evidence>
<dbReference type="Pfam" id="PF07722">
    <property type="entry name" value="Peptidase_C26"/>
    <property type="match status" value="1"/>
</dbReference>
<organism evidence="10 11">
    <name type="scientific">Octodon degus</name>
    <name type="common">Degu</name>
    <name type="synonym">Sciurus degus</name>
    <dbReference type="NCBI Taxonomy" id="10160"/>
    <lineage>
        <taxon>Eukaryota</taxon>
        <taxon>Metazoa</taxon>
        <taxon>Chordata</taxon>
        <taxon>Craniata</taxon>
        <taxon>Vertebrata</taxon>
        <taxon>Euteleostomi</taxon>
        <taxon>Mammalia</taxon>
        <taxon>Eutheria</taxon>
        <taxon>Euarchontoglires</taxon>
        <taxon>Glires</taxon>
        <taxon>Rodentia</taxon>
        <taxon>Hystricomorpha</taxon>
        <taxon>Octodontidae</taxon>
        <taxon>Octodon</taxon>
    </lineage>
</organism>
<feature type="signal peptide" evidence="9">
    <location>
        <begin position="1"/>
        <end position="26"/>
    </location>
</feature>
<dbReference type="GO" id="GO:0046900">
    <property type="term" value="P:tetrahydrofolylpolyglutamate metabolic process"/>
    <property type="evidence" value="ECO:0007669"/>
    <property type="project" value="TreeGrafter"/>
</dbReference>
<feature type="active site" evidence="8">
    <location>
        <position position="248"/>
    </location>
</feature>